<keyword evidence="4" id="KW-0732">Signal</keyword>
<feature type="signal peptide" evidence="4">
    <location>
        <begin position="1"/>
        <end position="24"/>
    </location>
</feature>
<dbReference type="CDD" id="cd01920">
    <property type="entry name" value="cyclophilin_EcCYP_like"/>
    <property type="match status" value="1"/>
</dbReference>
<dbReference type="GO" id="GO:0003755">
    <property type="term" value="F:peptidyl-prolyl cis-trans isomerase activity"/>
    <property type="evidence" value="ECO:0007669"/>
    <property type="project" value="UniProtKB-UniRule"/>
</dbReference>
<evidence type="ECO:0000313" key="7">
    <source>
        <dbReference type="Proteomes" id="UP000235015"/>
    </source>
</evidence>
<dbReference type="EMBL" id="PKUN01000030">
    <property type="protein sequence ID" value="PLX59818.1"/>
    <property type="molecule type" value="Genomic_DNA"/>
</dbReference>
<dbReference type="GO" id="GO:0006457">
    <property type="term" value="P:protein folding"/>
    <property type="evidence" value="ECO:0007669"/>
    <property type="project" value="InterPro"/>
</dbReference>
<dbReference type="STRING" id="1111735.GCA_000428045_03116"/>
<dbReference type="InterPro" id="IPR002130">
    <property type="entry name" value="Cyclophilin-type_PPIase_dom"/>
</dbReference>
<dbReference type="InterPro" id="IPR020892">
    <property type="entry name" value="Cyclophilin-type_PPIase_CS"/>
</dbReference>
<comment type="caution">
    <text evidence="6">The sequence shown here is derived from an EMBL/GenBank/DDBJ whole genome shotgun (WGS) entry which is preliminary data.</text>
</comment>
<comment type="function">
    <text evidence="4">PPIases accelerate the folding of proteins. It catalyzes the cis-trans isomerization of proline imidic peptide bonds in oligopeptides.</text>
</comment>
<evidence type="ECO:0000256" key="2">
    <source>
        <dbReference type="ARBA" id="ARBA00023110"/>
    </source>
</evidence>
<feature type="domain" description="PPIase cyclophilin-type" evidence="5">
    <location>
        <begin position="33"/>
        <end position="187"/>
    </location>
</feature>
<dbReference type="PROSITE" id="PS50072">
    <property type="entry name" value="CSA_PPIASE_2"/>
    <property type="match status" value="1"/>
</dbReference>
<keyword evidence="2 4" id="KW-0697">Rotamase</keyword>
<proteinExistence type="inferred from homology"/>
<evidence type="ECO:0000259" key="5">
    <source>
        <dbReference type="PROSITE" id="PS50072"/>
    </source>
</evidence>
<name>A0A2N6CRW4_9GAMM</name>
<keyword evidence="3 4" id="KW-0413">Isomerase</keyword>
<dbReference type="EC" id="5.2.1.8" evidence="4"/>
<dbReference type="AlphaFoldDB" id="A0A2N6CRW4"/>
<dbReference type="Pfam" id="PF00160">
    <property type="entry name" value="Pro_isomerase"/>
    <property type="match status" value="1"/>
</dbReference>
<evidence type="ECO:0000256" key="4">
    <source>
        <dbReference type="RuleBase" id="RU363019"/>
    </source>
</evidence>
<comment type="catalytic activity">
    <reaction evidence="4">
        <text>[protein]-peptidylproline (omega=180) = [protein]-peptidylproline (omega=0)</text>
        <dbReference type="Rhea" id="RHEA:16237"/>
        <dbReference type="Rhea" id="RHEA-COMP:10747"/>
        <dbReference type="Rhea" id="RHEA-COMP:10748"/>
        <dbReference type="ChEBI" id="CHEBI:83833"/>
        <dbReference type="ChEBI" id="CHEBI:83834"/>
        <dbReference type="EC" id="5.2.1.8"/>
    </reaction>
</comment>
<accession>A0A2N6CRW4</accession>
<dbReference type="PROSITE" id="PS00170">
    <property type="entry name" value="CSA_PPIASE_1"/>
    <property type="match status" value="1"/>
</dbReference>
<dbReference type="PRINTS" id="PR00153">
    <property type="entry name" value="CSAPPISMRASE"/>
</dbReference>
<dbReference type="InterPro" id="IPR029000">
    <property type="entry name" value="Cyclophilin-like_dom_sf"/>
</dbReference>
<dbReference type="RefSeq" id="WP_420542292.1">
    <property type="nucleotide sequence ID" value="NZ_PKUN01000030.1"/>
</dbReference>
<dbReference type="Gene3D" id="2.40.100.10">
    <property type="entry name" value="Cyclophilin-like"/>
    <property type="match status" value="1"/>
</dbReference>
<organism evidence="6 7">
    <name type="scientific">Sedimenticola selenatireducens</name>
    <dbReference type="NCBI Taxonomy" id="191960"/>
    <lineage>
        <taxon>Bacteria</taxon>
        <taxon>Pseudomonadati</taxon>
        <taxon>Pseudomonadota</taxon>
        <taxon>Gammaproteobacteria</taxon>
        <taxon>Chromatiales</taxon>
        <taxon>Sedimenticolaceae</taxon>
        <taxon>Sedimenticola</taxon>
    </lineage>
</organism>
<evidence type="ECO:0000256" key="3">
    <source>
        <dbReference type="ARBA" id="ARBA00023235"/>
    </source>
</evidence>
<evidence type="ECO:0000313" key="6">
    <source>
        <dbReference type="EMBL" id="PLX59818.1"/>
    </source>
</evidence>
<protein>
    <recommendedName>
        <fullName evidence="4">Peptidyl-prolyl cis-trans isomerase</fullName>
        <shortName evidence="4">PPIase</shortName>
        <ecNumber evidence="4">5.2.1.8</ecNumber>
    </recommendedName>
</protein>
<feature type="chain" id="PRO_5014493712" description="Peptidyl-prolyl cis-trans isomerase" evidence="4">
    <location>
        <begin position="25"/>
        <end position="190"/>
    </location>
</feature>
<evidence type="ECO:0000256" key="1">
    <source>
        <dbReference type="ARBA" id="ARBA00007365"/>
    </source>
</evidence>
<comment type="similarity">
    <text evidence="1 4">Belongs to the cyclophilin-type PPIase family.</text>
</comment>
<sequence>MNRRLISLLLALVFTLGSAAQASADTTRVLIKTSLGEIELELDGDKAPGTVENFLRYVDEGFYNGTIFHRVINGFMIQGGGFTTDLDQKRGHAPIQNEAKNRLSNARGTIAMARTSAPHSATSQFFINHKDNDNLDYPSFDGWGYAVFGRVTGGMETVDRIADVATTTKMGMQNVPVESVIIENITRITN</sequence>
<dbReference type="SUPFAM" id="SSF50891">
    <property type="entry name" value="Cyclophilin-like"/>
    <property type="match status" value="1"/>
</dbReference>
<dbReference type="Proteomes" id="UP000235015">
    <property type="component" value="Unassembled WGS sequence"/>
</dbReference>
<dbReference type="InterPro" id="IPR044665">
    <property type="entry name" value="E_coli_cyclophilin_A-like"/>
</dbReference>
<reference evidence="6 7" key="1">
    <citation type="submission" date="2017-11" db="EMBL/GenBank/DDBJ databases">
        <title>Genome-resolved metagenomics identifies genetic mobility, metabolic interactions, and unexpected diversity in perchlorate-reducing communities.</title>
        <authorList>
            <person name="Barnum T.P."/>
            <person name="Figueroa I.A."/>
            <person name="Carlstrom C.I."/>
            <person name="Lucas L.N."/>
            <person name="Engelbrektson A.L."/>
            <person name="Coates J.D."/>
        </authorList>
    </citation>
    <scope>NUCLEOTIDE SEQUENCE [LARGE SCALE GENOMIC DNA]</scope>
    <source>
        <strain evidence="6">BM301</strain>
    </source>
</reference>
<dbReference type="PANTHER" id="PTHR43246">
    <property type="entry name" value="PEPTIDYL-PROLYL CIS-TRANS ISOMERASE CYP38, CHLOROPLASTIC"/>
    <property type="match status" value="1"/>
</dbReference>
<gene>
    <name evidence="6" type="ORF">C0630_18035</name>
</gene>